<dbReference type="EMBL" id="QKWP01000915">
    <property type="protein sequence ID" value="RIB13523.1"/>
    <property type="molecule type" value="Genomic_DNA"/>
</dbReference>
<reference evidence="1 2" key="1">
    <citation type="submission" date="2018-06" db="EMBL/GenBank/DDBJ databases">
        <title>Comparative genomics reveals the genomic features of Rhizophagus irregularis, R. cerebriforme, R. diaphanum and Gigaspora rosea, and their symbiotic lifestyle signature.</title>
        <authorList>
            <person name="Morin E."/>
            <person name="San Clemente H."/>
            <person name="Chen E.C.H."/>
            <person name="De La Providencia I."/>
            <person name="Hainaut M."/>
            <person name="Kuo A."/>
            <person name="Kohler A."/>
            <person name="Murat C."/>
            <person name="Tang N."/>
            <person name="Roy S."/>
            <person name="Loubradou J."/>
            <person name="Henrissat B."/>
            <person name="Grigoriev I.V."/>
            <person name="Corradi N."/>
            <person name="Roux C."/>
            <person name="Martin F.M."/>
        </authorList>
    </citation>
    <scope>NUCLEOTIDE SEQUENCE [LARGE SCALE GENOMIC DNA]</scope>
    <source>
        <strain evidence="1 2">DAOM 194757</strain>
    </source>
</reference>
<comment type="caution">
    <text evidence="1">The sequence shown here is derived from an EMBL/GenBank/DDBJ whole genome shotgun (WGS) entry which is preliminary data.</text>
</comment>
<accession>A0A397V0U3</accession>
<organism evidence="1 2">
    <name type="scientific">Gigaspora rosea</name>
    <dbReference type="NCBI Taxonomy" id="44941"/>
    <lineage>
        <taxon>Eukaryota</taxon>
        <taxon>Fungi</taxon>
        <taxon>Fungi incertae sedis</taxon>
        <taxon>Mucoromycota</taxon>
        <taxon>Glomeromycotina</taxon>
        <taxon>Glomeromycetes</taxon>
        <taxon>Diversisporales</taxon>
        <taxon>Gigasporaceae</taxon>
        <taxon>Gigaspora</taxon>
    </lineage>
</organism>
<proteinExistence type="predicted"/>
<evidence type="ECO:0000313" key="1">
    <source>
        <dbReference type="EMBL" id="RIB13523.1"/>
    </source>
</evidence>
<dbReference type="AlphaFoldDB" id="A0A397V0U3"/>
<gene>
    <name evidence="1" type="ORF">C2G38_2197579</name>
</gene>
<dbReference type="Proteomes" id="UP000266673">
    <property type="component" value="Unassembled WGS sequence"/>
</dbReference>
<protein>
    <recommendedName>
        <fullName evidence="3">BED-type domain-containing protein</fullName>
    </recommendedName>
</protein>
<name>A0A397V0U3_9GLOM</name>
<keyword evidence="2" id="KW-1185">Reference proteome</keyword>
<evidence type="ECO:0008006" key="3">
    <source>
        <dbReference type="Google" id="ProtNLM"/>
    </source>
</evidence>
<evidence type="ECO:0000313" key="2">
    <source>
        <dbReference type="Proteomes" id="UP000266673"/>
    </source>
</evidence>
<dbReference type="OrthoDB" id="10542707at2759"/>
<sequence>MQKEFHFLSAQFMINSDKSLLKCIICNKIYSSNVRTNIIEDHFIKHHNDEYKSIKEQYFKATNHSIPYTKHNVVVIEDNEECEECITKPTTQHSVKNLISKKGNDDLKRNISFDYGSEQRKIRIIINDEEYKFVTKRIKISFD</sequence>